<sequence>MMSKSELDLCYLTATEAVAQFKAKTLSPVDVLRAQIARIEAVNSKLNAITYTHFDRALKEAQVAEGLYMRGVATRPLEGVTCAIKDGNPIKGEIMTVGSKAFADFIPDESAPTVERLIDAGAIVHCRTTMSEFGHSAITKSPLWGVTRNAWNPEYSSGGSSGGAGSALAAGMTTLADGTDGGGSIRVPAALGGLFGYKPPFGRNPVDTLSPGETLMHYGPLARSVADCALMQNVMSGQHPKDLYSLPDQVVLPTFGESLRGRRIALSMNLGFYEVSKEVRENTLAAAEVFRGLGCIVEEIQLPWERASVEDAWLIKWQALLWAQCGDLLPEFRNDLDPFVVELMEQGSHLDLRRFYRTNQTKHEMHQALVAAMSGYDLLIAPTTATTQIPADRHDADPLLINGKAIDRPYVGWLLTTPFNLLSQYPVFSVPSGVDQTTSIPTGLQIIGPAYDDLAVFSAAYTFEAATQPWSFRRPLL</sequence>
<dbReference type="InterPro" id="IPR023631">
    <property type="entry name" value="Amidase_dom"/>
</dbReference>
<dbReference type="Gene3D" id="3.90.1300.10">
    <property type="entry name" value="Amidase signature (AS) domain"/>
    <property type="match status" value="1"/>
</dbReference>
<reference evidence="3 4" key="2">
    <citation type="journal article" date="2018" name="Nature">
        <title>Mutant phenotypes for thousands of bacterial genes of unknown function.</title>
        <authorList>
            <person name="Price M.N."/>
            <person name="Wetmore K.M."/>
            <person name="Waters R.J."/>
            <person name="Callaghan M."/>
            <person name="Ray J."/>
            <person name="Liu H."/>
            <person name="Kuehl J.V."/>
            <person name="Melnyk R.A."/>
            <person name="Lamson J.S."/>
            <person name="Suh Y."/>
            <person name="Carlson H.K."/>
            <person name="Esquivel Z."/>
            <person name="Sadeeshkumar H."/>
            <person name="Chakraborty R."/>
            <person name="Zane G.M."/>
            <person name="Rubin B.E."/>
            <person name="Wall J.D."/>
            <person name="Visel A."/>
            <person name="Bristow J."/>
            <person name="Blow M.J."/>
            <person name="Arkin A.P."/>
            <person name="Deutschbauer A.M."/>
        </authorList>
    </citation>
    <scope>NUCLEOTIDE SEQUENCE [LARGE SCALE GENOMIC DNA]</scope>
    <source>
        <strain evidence="3 4">FW300-N2E2</strain>
    </source>
</reference>
<evidence type="ECO:0000256" key="1">
    <source>
        <dbReference type="ARBA" id="ARBA00009199"/>
    </source>
</evidence>
<evidence type="ECO:0000259" key="2">
    <source>
        <dbReference type="Pfam" id="PF01425"/>
    </source>
</evidence>
<dbReference type="PROSITE" id="PS00571">
    <property type="entry name" value="AMIDASES"/>
    <property type="match status" value="1"/>
</dbReference>
<comment type="similarity">
    <text evidence="1">Belongs to the amidase family.</text>
</comment>
<dbReference type="Pfam" id="PF01425">
    <property type="entry name" value="Amidase"/>
    <property type="match status" value="1"/>
</dbReference>
<evidence type="ECO:0000313" key="3">
    <source>
        <dbReference type="EMBL" id="AMZ71306.1"/>
    </source>
</evidence>
<organism evidence="3 4">
    <name type="scientific">Pseudomonas fluorescens</name>
    <dbReference type="NCBI Taxonomy" id="294"/>
    <lineage>
        <taxon>Bacteria</taxon>
        <taxon>Pseudomonadati</taxon>
        <taxon>Pseudomonadota</taxon>
        <taxon>Gammaproteobacteria</taxon>
        <taxon>Pseudomonadales</taxon>
        <taxon>Pseudomonadaceae</taxon>
        <taxon>Pseudomonas</taxon>
    </lineage>
</organism>
<gene>
    <name evidence="3" type="ORF">TK06_09395</name>
</gene>
<dbReference type="GO" id="GO:0003824">
    <property type="term" value="F:catalytic activity"/>
    <property type="evidence" value="ECO:0007669"/>
    <property type="project" value="InterPro"/>
</dbReference>
<protein>
    <recommendedName>
        <fullName evidence="2">Amidase domain-containing protein</fullName>
    </recommendedName>
</protein>
<dbReference type="InterPro" id="IPR000120">
    <property type="entry name" value="Amidase"/>
</dbReference>
<dbReference type="InterPro" id="IPR036928">
    <property type="entry name" value="AS_sf"/>
</dbReference>
<feature type="domain" description="Amidase" evidence="2">
    <location>
        <begin position="30"/>
        <end position="455"/>
    </location>
</feature>
<evidence type="ECO:0000313" key="4">
    <source>
        <dbReference type="Proteomes" id="UP000076083"/>
    </source>
</evidence>
<reference evidence="4" key="1">
    <citation type="submission" date="2016-04" db="EMBL/GenBank/DDBJ databases">
        <authorList>
            <person name="Ray J."/>
            <person name="Price M."/>
            <person name="Deutschbauer A."/>
        </authorList>
    </citation>
    <scope>NUCLEOTIDE SEQUENCE [LARGE SCALE GENOMIC DNA]</scope>
    <source>
        <strain evidence="4">FW300-N2E2</strain>
    </source>
</reference>
<name>A0A159ZUC5_PSEFL</name>
<dbReference type="InterPro" id="IPR020556">
    <property type="entry name" value="Amidase_CS"/>
</dbReference>
<dbReference type="PANTHER" id="PTHR11895:SF7">
    <property type="entry name" value="GLUTAMYL-TRNA(GLN) AMIDOTRANSFERASE SUBUNIT A, MITOCHONDRIAL"/>
    <property type="match status" value="1"/>
</dbReference>
<dbReference type="Proteomes" id="UP000076083">
    <property type="component" value="Chromosome"/>
</dbReference>
<accession>A0A159ZUC5</accession>
<dbReference type="SUPFAM" id="SSF75304">
    <property type="entry name" value="Amidase signature (AS) enzymes"/>
    <property type="match status" value="1"/>
</dbReference>
<proteinExistence type="inferred from homology"/>
<dbReference type="EMBL" id="CP015225">
    <property type="protein sequence ID" value="AMZ71306.1"/>
    <property type="molecule type" value="Genomic_DNA"/>
</dbReference>
<dbReference type="AlphaFoldDB" id="A0A159ZUC5"/>
<dbReference type="PANTHER" id="PTHR11895">
    <property type="entry name" value="TRANSAMIDASE"/>
    <property type="match status" value="1"/>
</dbReference>